<dbReference type="EMBL" id="LN890280">
    <property type="protein sequence ID" value="CUR51583.1"/>
    <property type="molecule type" value="Genomic_DNA"/>
</dbReference>
<dbReference type="PIRSF" id="PIRSF000103">
    <property type="entry name" value="HIBADH"/>
    <property type="match status" value="1"/>
</dbReference>
<feature type="domain" description="6-phosphogluconate dehydrogenase NADP-binding" evidence="3">
    <location>
        <begin position="3"/>
        <end position="161"/>
    </location>
</feature>
<evidence type="ECO:0000256" key="2">
    <source>
        <dbReference type="ARBA" id="ARBA00023027"/>
    </source>
</evidence>
<dbReference type="Gene3D" id="3.40.50.720">
    <property type="entry name" value="NAD(P)-binding Rossmann-like Domain"/>
    <property type="match status" value="1"/>
</dbReference>
<dbReference type="GO" id="GO:0016491">
    <property type="term" value="F:oxidoreductase activity"/>
    <property type="evidence" value="ECO:0007669"/>
    <property type="project" value="UniProtKB-KW"/>
</dbReference>
<dbReference type="InterPro" id="IPR013328">
    <property type="entry name" value="6PGD_dom2"/>
</dbReference>
<organism evidence="5 6">
    <name type="scientific">Nitrosotalea devaniterrae</name>
    <dbReference type="NCBI Taxonomy" id="1078905"/>
    <lineage>
        <taxon>Archaea</taxon>
        <taxon>Nitrososphaerota</taxon>
        <taxon>Nitrososphaeria</taxon>
        <taxon>Nitrosotaleales</taxon>
        <taxon>Nitrosotaleaceae</taxon>
        <taxon>Nitrosotalea</taxon>
    </lineage>
</organism>
<reference evidence="6" key="1">
    <citation type="submission" date="2015-10" db="EMBL/GenBank/DDBJ databases">
        <authorList>
            <person name="Lehtovirta-Morley L.E."/>
            <person name="Vieille C."/>
        </authorList>
    </citation>
    <scope>NUCLEOTIDE SEQUENCE [LARGE SCALE GENOMIC DNA]</scope>
</reference>
<dbReference type="InterPro" id="IPR036291">
    <property type="entry name" value="NAD(P)-bd_dom_sf"/>
</dbReference>
<gene>
    <name evidence="5" type="ORF">NDEV_0818</name>
</gene>
<dbReference type="InterPro" id="IPR008927">
    <property type="entry name" value="6-PGluconate_DH-like_C_sf"/>
</dbReference>
<dbReference type="InterPro" id="IPR051265">
    <property type="entry name" value="HIBADH-related_NP60_sf"/>
</dbReference>
<evidence type="ECO:0000259" key="3">
    <source>
        <dbReference type="Pfam" id="PF03446"/>
    </source>
</evidence>
<dbReference type="Proteomes" id="UP000196239">
    <property type="component" value="Chromosome 1"/>
</dbReference>
<feature type="domain" description="3-hydroxyisobutyrate dehydrogenase-like NAD-binding" evidence="4">
    <location>
        <begin position="164"/>
        <end position="283"/>
    </location>
</feature>
<dbReference type="InterPro" id="IPR015815">
    <property type="entry name" value="HIBADH-related"/>
</dbReference>
<evidence type="ECO:0000256" key="1">
    <source>
        <dbReference type="ARBA" id="ARBA00023002"/>
    </source>
</evidence>
<proteinExistence type="predicted"/>
<dbReference type="AlphaFoldDB" id="A0A128A2K8"/>
<dbReference type="Gene3D" id="1.10.1040.10">
    <property type="entry name" value="N-(1-d-carboxylethyl)-l-norvaline Dehydrogenase, domain 2"/>
    <property type="match status" value="1"/>
</dbReference>
<dbReference type="Pfam" id="PF14833">
    <property type="entry name" value="NAD_binding_11"/>
    <property type="match status" value="1"/>
</dbReference>
<keyword evidence="2" id="KW-0520">NAD</keyword>
<dbReference type="Pfam" id="PF03446">
    <property type="entry name" value="NAD_binding_2"/>
    <property type="match status" value="1"/>
</dbReference>
<dbReference type="SUPFAM" id="SSF51735">
    <property type="entry name" value="NAD(P)-binding Rossmann-fold domains"/>
    <property type="match status" value="1"/>
</dbReference>
<accession>A0A128A2K8</accession>
<dbReference type="GO" id="GO:0051287">
    <property type="term" value="F:NAD binding"/>
    <property type="evidence" value="ECO:0007669"/>
    <property type="project" value="InterPro"/>
</dbReference>
<dbReference type="InterPro" id="IPR029154">
    <property type="entry name" value="HIBADH-like_NADP-bd"/>
</dbReference>
<dbReference type="GO" id="GO:0050661">
    <property type="term" value="F:NADP binding"/>
    <property type="evidence" value="ECO:0007669"/>
    <property type="project" value="InterPro"/>
</dbReference>
<evidence type="ECO:0000313" key="5">
    <source>
        <dbReference type="EMBL" id="CUR51583.1"/>
    </source>
</evidence>
<keyword evidence="6" id="KW-1185">Reference proteome</keyword>
<dbReference type="PANTHER" id="PTHR43580:SF2">
    <property type="entry name" value="CYTOKINE-LIKE NUCLEAR FACTOR N-PAC"/>
    <property type="match status" value="1"/>
</dbReference>
<dbReference type="PANTHER" id="PTHR43580">
    <property type="entry name" value="OXIDOREDUCTASE GLYR1-RELATED"/>
    <property type="match status" value="1"/>
</dbReference>
<dbReference type="KEGG" id="ndv:NDEV_0818"/>
<dbReference type="SUPFAM" id="SSF48179">
    <property type="entry name" value="6-phosphogluconate dehydrogenase C-terminal domain-like"/>
    <property type="match status" value="1"/>
</dbReference>
<evidence type="ECO:0000259" key="4">
    <source>
        <dbReference type="Pfam" id="PF14833"/>
    </source>
</evidence>
<keyword evidence="1" id="KW-0560">Oxidoreductase</keyword>
<name>A0A128A2K8_9ARCH</name>
<dbReference type="InterPro" id="IPR006115">
    <property type="entry name" value="6PGDH_NADP-bd"/>
</dbReference>
<protein>
    <submittedName>
        <fullName evidence="5">Putative NAD binding domain of 6-phosphogluconate dehydrogenase</fullName>
    </submittedName>
</protein>
<sequence>MIVGIIGTGLLGGAIARRLASTGHQVHAYNRTKRKAESLRKSRVIVEDSPKSLAEKCDVIITILKDAPVIEKMAFGKNGIIYGKRKGLIVADMSTISPIASRKIAKKFAEKKISMIDVPVMGGPSLAEKGQMVLMVGGKVETYQKCKPVLDKIGEKTFHLGKNGSGHAMKLAMNSQIAILALSLSEGIILAKKSGLDPMTFLDVLNSTYFKTGMSVNKGPKMIKGDFEPSFFLKMMQKDLDEISHTAKKFGANMPMSGLANKIYKKAIKKGFGDTDYTGILAYLEKS</sequence>
<evidence type="ECO:0000313" key="6">
    <source>
        <dbReference type="Proteomes" id="UP000196239"/>
    </source>
</evidence>